<dbReference type="CDD" id="cd02055">
    <property type="entry name" value="serpinA10_PZI"/>
    <property type="match status" value="1"/>
</dbReference>
<proteinExistence type="inferred from homology"/>
<dbReference type="Gene3D" id="2.30.39.10">
    <property type="entry name" value="Alpha-1-antitrypsin, domain 1"/>
    <property type="match status" value="1"/>
</dbReference>
<feature type="compositionally biased region" description="Acidic residues" evidence="2">
    <location>
        <begin position="153"/>
        <end position="163"/>
    </location>
</feature>
<reference evidence="5" key="1">
    <citation type="submission" date="2025-08" db="UniProtKB">
        <authorList>
            <consortium name="RefSeq"/>
        </authorList>
    </citation>
    <scope>IDENTIFICATION</scope>
</reference>
<gene>
    <name evidence="5" type="primary">Serpina10</name>
</gene>
<protein>
    <submittedName>
        <fullName evidence="5">Protein Z-dependent protease inhibitor isoform X1</fullName>
    </submittedName>
</protein>
<dbReference type="PRINTS" id="PR00780">
    <property type="entry name" value="LEUSERPINII"/>
</dbReference>
<dbReference type="Proteomes" id="UP000515126">
    <property type="component" value="Chromosome 12"/>
</dbReference>
<sequence>MIFSAPEVQDWSQEHPVYIVYGCHDDDQGPEKTSYTLQEAGVVTARCYRDTSRDDSVLGKWDTVLVCWEMFLTAKTMRSNYGIRTNDEGKWPLASTADHMRVVSSLFLPVLLTEVWLVTSFNLSSHSPEAPVHLESRDYENQTWEEYARTDPREEEEEEEEEKEEGKDEEYWLRASQQLSNETSSFGFNLLRKISMRHDGNVIFSPFGLSVAMVNLMLGTKGETKVQVENGLNLQALSQAGPLILPALFKKVKETFSSHQDLGLSQGSFAFIHKDFDIKETYFNLSKKYFDTEYVSINFQNSSQARGLINHCITKETEGKIPKLFDEINPETKLILVDYILFKGKWLTPFDPSFTEADTFHLDKYKAIKVPMMYREGNFTSTFDKKFRCHILKLPYQGHATMLVVLMEKTGDHLALEDYLTVDLVETWLQNMKTRKMEVFFPKFKLNQRYEMHELLKQMGIRRVFSTSADLSELSAMARNLQVSRVLQQSVLEVDERGTEAVSGTLSEIIAYSMPPAIKVNRPFHFIIYEETSKMLLFLGRVVNPTVL</sequence>
<evidence type="ECO:0000313" key="5">
    <source>
        <dbReference type="RefSeq" id="XP_029340737.1"/>
    </source>
</evidence>
<dbReference type="CTD" id="51156"/>
<dbReference type="PANTHER" id="PTHR11461:SF191">
    <property type="entry name" value="PROTEIN Z-DEPENDENT PROTEASE INHIBITOR"/>
    <property type="match status" value="1"/>
</dbReference>
<dbReference type="InterPro" id="IPR033835">
    <property type="entry name" value="PZI_serpin_dom"/>
</dbReference>
<dbReference type="GO" id="GO:0004867">
    <property type="term" value="F:serine-type endopeptidase inhibitor activity"/>
    <property type="evidence" value="ECO:0007669"/>
    <property type="project" value="InterPro"/>
</dbReference>
<evidence type="ECO:0000313" key="4">
    <source>
        <dbReference type="Proteomes" id="UP000515126"/>
    </source>
</evidence>
<dbReference type="InterPro" id="IPR023796">
    <property type="entry name" value="Serpin_dom"/>
</dbReference>
<feature type="domain" description="Serpin" evidence="3">
    <location>
        <begin position="188"/>
        <end position="545"/>
    </location>
</feature>
<feature type="region of interest" description="Disordered" evidence="2">
    <location>
        <begin position="146"/>
        <end position="171"/>
    </location>
</feature>
<dbReference type="InterPro" id="IPR000215">
    <property type="entry name" value="Serpin_fam"/>
</dbReference>
<comment type="similarity">
    <text evidence="1">Belongs to the serpin family.</text>
</comment>
<dbReference type="InterPro" id="IPR036186">
    <property type="entry name" value="Serpin_sf"/>
</dbReference>
<evidence type="ECO:0000256" key="1">
    <source>
        <dbReference type="RuleBase" id="RU000411"/>
    </source>
</evidence>
<dbReference type="AlphaFoldDB" id="A0A6P7RJH7"/>
<keyword evidence="5" id="KW-0646">Protease inhibitor</keyword>
<dbReference type="SMART" id="SM00093">
    <property type="entry name" value="SERPIN"/>
    <property type="match status" value="1"/>
</dbReference>
<dbReference type="Gene3D" id="3.30.497.10">
    <property type="entry name" value="Antithrombin, subunit I, domain 2"/>
    <property type="match status" value="1"/>
</dbReference>
<dbReference type="Pfam" id="PF00079">
    <property type="entry name" value="Serpin"/>
    <property type="match status" value="1"/>
</dbReference>
<dbReference type="InterPro" id="IPR042178">
    <property type="entry name" value="Serpin_sf_1"/>
</dbReference>
<evidence type="ECO:0000256" key="2">
    <source>
        <dbReference type="SAM" id="MobiDB-lite"/>
    </source>
</evidence>
<dbReference type="PANTHER" id="PTHR11461">
    <property type="entry name" value="SERINE PROTEASE INHIBITOR, SERPIN"/>
    <property type="match status" value="1"/>
</dbReference>
<evidence type="ECO:0000259" key="3">
    <source>
        <dbReference type="SMART" id="SM00093"/>
    </source>
</evidence>
<dbReference type="RefSeq" id="XP_029340737.1">
    <property type="nucleotide sequence ID" value="XM_029484877.1"/>
</dbReference>
<dbReference type="GO" id="GO:0007596">
    <property type="term" value="P:blood coagulation"/>
    <property type="evidence" value="ECO:0007669"/>
    <property type="project" value="InterPro"/>
</dbReference>
<dbReference type="GO" id="GO:0005615">
    <property type="term" value="C:extracellular space"/>
    <property type="evidence" value="ECO:0007669"/>
    <property type="project" value="InterPro"/>
</dbReference>
<dbReference type="SUPFAM" id="SSF56574">
    <property type="entry name" value="Serpins"/>
    <property type="match status" value="1"/>
</dbReference>
<dbReference type="GeneID" id="110307187"/>
<dbReference type="FunFam" id="3.30.497.10:FF:000001">
    <property type="entry name" value="Serine protease inhibitor"/>
    <property type="match status" value="1"/>
</dbReference>
<name>A0A6P7RJH7_MUSCR</name>
<keyword evidence="4" id="KW-1185">Reference proteome</keyword>
<accession>A0A6P7RJH7</accession>
<organism evidence="4 5">
    <name type="scientific">Mus caroli</name>
    <name type="common">Ryukyu mouse</name>
    <name type="synonym">Ricefield mouse</name>
    <dbReference type="NCBI Taxonomy" id="10089"/>
    <lineage>
        <taxon>Eukaryota</taxon>
        <taxon>Metazoa</taxon>
        <taxon>Chordata</taxon>
        <taxon>Craniata</taxon>
        <taxon>Vertebrata</taxon>
        <taxon>Euteleostomi</taxon>
        <taxon>Mammalia</taxon>
        <taxon>Eutheria</taxon>
        <taxon>Euarchontoglires</taxon>
        <taxon>Glires</taxon>
        <taxon>Rodentia</taxon>
        <taxon>Myomorpha</taxon>
        <taxon>Muroidea</taxon>
        <taxon>Muridae</taxon>
        <taxon>Murinae</taxon>
        <taxon>Mus</taxon>
        <taxon>Mus</taxon>
    </lineage>
</organism>
<dbReference type="InterPro" id="IPR042185">
    <property type="entry name" value="Serpin_sf_2"/>
</dbReference>